<dbReference type="EMBL" id="JAUSWG010000003">
    <property type="protein sequence ID" value="MDQ0555941.1"/>
    <property type="molecule type" value="Genomic_DNA"/>
</dbReference>
<evidence type="ECO:0000313" key="2">
    <source>
        <dbReference type="Proteomes" id="UP001232584"/>
    </source>
</evidence>
<dbReference type="RefSeq" id="WP_307504140.1">
    <property type="nucleotide sequence ID" value="NZ_BAAACE010000014.1"/>
</dbReference>
<keyword evidence="2" id="KW-1185">Reference proteome</keyword>
<proteinExistence type="predicted"/>
<reference evidence="1 2" key="1">
    <citation type="submission" date="2023-07" db="EMBL/GenBank/DDBJ databases">
        <title>Genomic Encyclopedia of Type Strains, Phase IV (KMG-IV): sequencing the most valuable type-strain genomes for metagenomic binning, comparative biology and taxonomic classification.</title>
        <authorList>
            <person name="Goeker M."/>
        </authorList>
    </citation>
    <scope>NUCLEOTIDE SEQUENCE [LARGE SCALE GENOMIC DNA]</scope>
    <source>
        <strain evidence="1 2">DSM 15049</strain>
    </source>
</reference>
<evidence type="ECO:0000313" key="1">
    <source>
        <dbReference type="EMBL" id="MDQ0555941.1"/>
    </source>
</evidence>
<name>A0ABU0MYK6_9FIRM</name>
<protein>
    <submittedName>
        <fullName evidence="1">Uncharacterized protein</fullName>
    </submittedName>
</protein>
<sequence>MKKRYYTLAYIIFLVLFLFKPFKIPQSFNSIIKGNVKNISKIDIRYKEANSDDGVLRVNNNNVDIKNLLNLLEKHKYIKINPSKKDFKDIESSDLYAISFYEEDKNEEIFSVYIQGDEYIAVDKEDNFRRYKVYKDEFNISELSDILKNSK</sequence>
<dbReference type="Proteomes" id="UP001232584">
    <property type="component" value="Unassembled WGS sequence"/>
</dbReference>
<gene>
    <name evidence="1" type="ORF">QOZ92_001054</name>
</gene>
<accession>A0ABU0MYK6</accession>
<comment type="caution">
    <text evidence="1">The sequence shown here is derived from an EMBL/GenBank/DDBJ whole genome shotgun (WGS) entry which is preliminary data.</text>
</comment>
<organism evidence="1 2">
    <name type="scientific">Paraclostridium ghonii</name>
    <dbReference type="NCBI Taxonomy" id="29358"/>
    <lineage>
        <taxon>Bacteria</taxon>
        <taxon>Bacillati</taxon>
        <taxon>Bacillota</taxon>
        <taxon>Clostridia</taxon>
        <taxon>Peptostreptococcales</taxon>
        <taxon>Peptostreptococcaceae</taxon>
        <taxon>Paraclostridium</taxon>
    </lineage>
</organism>